<dbReference type="GO" id="GO:0019843">
    <property type="term" value="F:rRNA binding"/>
    <property type="evidence" value="ECO:0007669"/>
    <property type="project" value="TreeGrafter"/>
</dbReference>
<dbReference type="SUPFAM" id="SSF52540">
    <property type="entry name" value="P-loop containing nucleoside triphosphate hydrolases"/>
    <property type="match status" value="1"/>
</dbReference>
<feature type="domain" description="G" evidence="2">
    <location>
        <begin position="53"/>
        <end position="192"/>
    </location>
</feature>
<dbReference type="InterPro" id="IPR027417">
    <property type="entry name" value="P-loop_NTPase"/>
</dbReference>
<dbReference type="AlphaFoldDB" id="A0A413RQR0"/>
<comment type="caution">
    <text evidence="3">The sequence shown here is derived from an EMBL/GenBank/DDBJ whole genome shotgun (WGS) entry which is preliminary data.</text>
</comment>
<feature type="transmembrane region" description="Helical" evidence="1">
    <location>
        <begin position="410"/>
        <end position="432"/>
    </location>
</feature>
<evidence type="ECO:0000313" key="3">
    <source>
        <dbReference type="EMBL" id="RHA44319.1"/>
    </source>
</evidence>
<evidence type="ECO:0000256" key="1">
    <source>
        <dbReference type="SAM" id="Phobius"/>
    </source>
</evidence>
<keyword evidence="1" id="KW-0472">Membrane</keyword>
<dbReference type="RefSeq" id="WP_118765797.1">
    <property type="nucleotide sequence ID" value="NZ_QWKP01000093.1"/>
</dbReference>
<protein>
    <submittedName>
        <fullName evidence="3">ABC transporter</fullName>
    </submittedName>
</protein>
<gene>
    <name evidence="3" type="ORF">D1825_01860</name>
</gene>
<name>A0A413RQR0_9CELL</name>
<dbReference type="EMBL" id="QWKP01000093">
    <property type="protein sequence ID" value="RHA44319.1"/>
    <property type="molecule type" value="Genomic_DNA"/>
</dbReference>
<dbReference type="InterPro" id="IPR005662">
    <property type="entry name" value="GTPase_Era-like"/>
</dbReference>
<dbReference type="GO" id="GO:0005525">
    <property type="term" value="F:GTP binding"/>
    <property type="evidence" value="ECO:0007669"/>
    <property type="project" value="InterPro"/>
</dbReference>
<keyword evidence="1" id="KW-1133">Transmembrane helix</keyword>
<dbReference type="Gene3D" id="3.40.50.300">
    <property type="entry name" value="P-loop containing nucleotide triphosphate hydrolases"/>
    <property type="match status" value="1"/>
</dbReference>
<reference evidence="3 4" key="1">
    <citation type="submission" date="2018-08" db="EMBL/GenBank/DDBJ databases">
        <title>Cellulomonas rhizosphaerae sp. nov., a novel actinomycete isolated from soil.</title>
        <authorList>
            <person name="Tian Y."/>
        </authorList>
    </citation>
    <scope>NUCLEOTIDE SEQUENCE [LARGE SCALE GENOMIC DNA]</scope>
    <source>
        <strain evidence="3 4">NEAU-TCZ24</strain>
    </source>
</reference>
<feature type="transmembrane region" description="Helical" evidence="1">
    <location>
        <begin position="374"/>
        <end position="398"/>
    </location>
</feature>
<keyword evidence="4" id="KW-1185">Reference proteome</keyword>
<evidence type="ECO:0000313" key="4">
    <source>
        <dbReference type="Proteomes" id="UP000283374"/>
    </source>
</evidence>
<dbReference type="Pfam" id="PF01926">
    <property type="entry name" value="MMR_HSR1"/>
    <property type="match status" value="1"/>
</dbReference>
<keyword evidence="1" id="KW-0812">Transmembrane</keyword>
<proteinExistence type="predicted"/>
<evidence type="ECO:0000259" key="2">
    <source>
        <dbReference type="Pfam" id="PF01926"/>
    </source>
</evidence>
<dbReference type="GO" id="GO:0043024">
    <property type="term" value="F:ribosomal small subunit binding"/>
    <property type="evidence" value="ECO:0007669"/>
    <property type="project" value="TreeGrafter"/>
</dbReference>
<dbReference type="GO" id="GO:0000028">
    <property type="term" value="P:ribosomal small subunit assembly"/>
    <property type="evidence" value="ECO:0007669"/>
    <property type="project" value="TreeGrafter"/>
</dbReference>
<organism evidence="3 4">
    <name type="scientific">Cellulomonas rhizosphaerae</name>
    <dbReference type="NCBI Taxonomy" id="2293719"/>
    <lineage>
        <taxon>Bacteria</taxon>
        <taxon>Bacillati</taxon>
        <taxon>Actinomycetota</taxon>
        <taxon>Actinomycetes</taxon>
        <taxon>Micrococcales</taxon>
        <taxon>Cellulomonadaceae</taxon>
        <taxon>Cellulomonas</taxon>
    </lineage>
</organism>
<dbReference type="PANTHER" id="PTHR42698">
    <property type="entry name" value="GTPASE ERA"/>
    <property type="match status" value="1"/>
</dbReference>
<dbReference type="Proteomes" id="UP000283374">
    <property type="component" value="Unassembled WGS sequence"/>
</dbReference>
<dbReference type="OrthoDB" id="974105at2"/>
<accession>A0A413RQR0</accession>
<sequence length="483" mass="49324">MSDSEILEARVGALVRATELGGTRLDPAVVEKAATELAGVRERLALGVDHTVVALVGGTGSGKSSLFNAVSGLKFADVGVRRPTTSQITACVWGTDAAALLDWLGVDSERRIERESALDGESQIALRGLVLLDLPDHDSIEPEHREVVDRLLPQADLLVWVVDPQKYADDALHTGYLQRLVGHEASMLVVMNQVDTVPPDVRDELLTDVGRLLVADGLTGVPVRAVSAHTGAGINELRESLAASVAGRSLAATRASAEVADAVAAVSSQVGEREPAALSVTGVVDTLAAAAGLPAVAAAVGAASSGREATMPSPGPVQVHSVGLARSAWLEPLTSGLPARWAADLDARVAPAAEIGVAVATALSQITIAARRSVAAVVLTVAAVVLGVLALMVAALAVGTLVGDGDSYGWAPVVAVALALGAVACMLGASAARRAAGRRRGGATLRDGRAAIEGVARALMLEPAQEVLGEHREVRELVATARG</sequence>
<dbReference type="GO" id="GO:0005829">
    <property type="term" value="C:cytosol"/>
    <property type="evidence" value="ECO:0007669"/>
    <property type="project" value="TreeGrafter"/>
</dbReference>
<dbReference type="InterPro" id="IPR006073">
    <property type="entry name" value="GTP-bd"/>
</dbReference>
<dbReference type="PANTHER" id="PTHR42698:SF1">
    <property type="entry name" value="GTPASE ERA, MITOCHONDRIAL"/>
    <property type="match status" value="1"/>
</dbReference>